<evidence type="ECO:0000256" key="2">
    <source>
        <dbReference type="ARBA" id="ARBA00022649"/>
    </source>
</evidence>
<gene>
    <name evidence="3" type="ORF">C8R26_10621</name>
</gene>
<comment type="caution">
    <text evidence="3">The sequence shown here is derived from an EMBL/GenBank/DDBJ whole genome shotgun (WGS) entry which is preliminary data.</text>
</comment>
<sequence>MATIRKTITLTDKQDQWIKTQIAAGGFTNDSEYIRDLLRRDQEQNAQFLALKKAIQEGLESGVSNKTVGEIWEEGEQRSKNKRG</sequence>
<evidence type="ECO:0000313" key="4">
    <source>
        <dbReference type="Proteomes" id="UP000244128"/>
    </source>
</evidence>
<accession>A0A2T5I1G7</accession>
<dbReference type="Proteomes" id="UP000244128">
    <property type="component" value="Unassembled WGS sequence"/>
</dbReference>
<dbReference type="InterPro" id="IPR038296">
    <property type="entry name" value="ParD_sf"/>
</dbReference>
<name>A0A2T5I1G7_9PROT</name>
<dbReference type="NCBIfam" id="TIGR02606">
    <property type="entry name" value="antidote_CC2985"/>
    <property type="match status" value="1"/>
</dbReference>
<dbReference type="PANTHER" id="PTHR36582">
    <property type="entry name" value="ANTITOXIN PARD"/>
    <property type="match status" value="1"/>
</dbReference>
<dbReference type="AlphaFoldDB" id="A0A2T5I1G7"/>
<keyword evidence="2" id="KW-1277">Toxin-antitoxin system</keyword>
<dbReference type="RefSeq" id="WP_107802733.1">
    <property type="nucleotide sequence ID" value="NZ_QAOI01000006.1"/>
</dbReference>
<proteinExistence type="inferred from homology"/>
<reference evidence="3 4" key="1">
    <citation type="submission" date="2018-04" db="EMBL/GenBank/DDBJ databases">
        <title>Active sludge and wastewater microbial communities from Klosterneuburg, Austria.</title>
        <authorList>
            <person name="Wagner M."/>
        </authorList>
    </citation>
    <scope>NUCLEOTIDE SEQUENCE [LARGE SCALE GENOMIC DNA]</scope>
    <source>
        <strain evidence="3 4">Nm49</strain>
    </source>
</reference>
<dbReference type="Pfam" id="PF03693">
    <property type="entry name" value="ParD_antitoxin"/>
    <property type="match status" value="1"/>
</dbReference>
<dbReference type="InterPro" id="IPR022789">
    <property type="entry name" value="ParD"/>
</dbReference>
<dbReference type="PANTHER" id="PTHR36582:SF2">
    <property type="entry name" value="ANTITOXIN PARD"/>
    <property type="match status" value="1"/>
</dbReference>
<protein>
    <submittedName>
        <fullName evidence="3">Antitoxin ParD1/3/4</fullName>
    </submittedName>
</protein>
<dbReference type="GO" id="GO:0006355">
    <property type="term" value="P:regulation of DNA-templated transcription"/>
    <property type="evidence" value="ECO:0007669"/>
    <property type="project" value="InterPro"/>
</dbReference>
<evidence type="ECO:0000313" key="3">
    <source>
        <dbReference type="EMBL" id="PTQ77677.1"/>
    </source>
</evidence>
<evidence type="ECO:0000256" key="1">
    <source>
        <dbReference type="ARBA" id="ARBA00008580"/>
    </source>
</evidence>
<dbReference type="SUPFAM" id="SSF47598">
    <property type="entry name" value="Ribbon-helix-helix"/>
    <property type="match status" value="1"/>
</dbReference>
<comment type="similarity">
    <text evidence="1">Belongs to the ParD antitoxin family.</text>
</comment>
<dbReference type="InterPro" id="IPR010985">
    <property type="entry name" value="Ribbon_hlx_hlx"/>
</dbReference>
<dbReference type="EMBL" id="QAOI01000006">
    <property type="protein sequence ID" value="PTQ77677.1"/>
    <property type="molecule type" value="Genomic_DNA"/>
</dbReference>
<dbReference type="CDD" id="cd22231">
    <property type="entry name" value="RHH_NikR_HicB-like"/>
    <property type="match status" value="1"/>
</dbReference>
<organism evidence="3 4">
    <name type="scientific">Nitrosomonas oligotropha</name>
    <dbReference type="NCBI Taxonomy" id="42354"/>
    <lineage>
        <taxon>Bacteria</taxon>
        <taxon>Pseudomonadati</taxon>
        <taxon>Pseudomonadota</taxon>
        <taxon>Betaproteobacteria</taxon>
        <taxon>Nitrosomonadales</taxon>
        <taxon>Nitrosomonadaceae</taxon>
        <taxon>Nitrosomonas</taxon>
    </lineage>
</organism>
<dbReference type="Gene3D" id="6.10.10.120">
    <property type="entry name" value="Antitoxin ParD1-like"/>
    <property type="match status" value="1"/>
</dbReference>